<dbReference type="Proteomes" id="UP000184428">
    <property type="component" value="Unassembled WGS sequence"/>
</dbReference>
<dbReference type="InterPro" id="IPR006652">
    <property type="entry name" value="Kelch_1"/>
</dbReference>
<dbReference type="AlphaFoldDB" id="A0A1M7UXZ9"/>
<evidence type="ECO:0000256" key="3">
    <source>
        <dbReference type="SAM" id="Phobius"/>
    </source>
</evidence>
<dbReference type="InterPro" id="IPR029030">
    <property type="entry name" value="Caspase-like_dom_sf"/>
</dbReference>
<dbReference type="PANTHER" id="PTHR46260">
    <property type="entry name" value="RING-TYPE DOMAIN-CONTAINING PROTEIN"/>
    <property type="match status" value="1"/>
</dbReference>
<evidence type="ECO:0000313" key="6">
    <source>
        <dbReference type="Proteomes" id="UP000184428"/>
    </source>
</evidence>
<dbReference type="InterPro" id="IPR015915">
    <property type="entry name" value="Kelch-typ_b-propeller"/>
</dbReference>
<feature type="transmembrane region" description="Helical" evidence="3">
    <location>
        <begin position="302"/>
        <end position="322"/>
    </location>
</feature>
<keyword evidence="2" id="KW-0677">Repeat</keyword>
<dbReference type="InterPro" id="IPR051746">
    <property type="entry name" value="Kelch_domain_containing_8"/>
</dbReference>
<keyword evidence="3" id="KW-0472">Membrane</keyword>
<evidence type="ECO:0000256" key="2">
    <source>
        <dbReference type="ARBA" id="ARBA00022737"/>
    </source>
</evidence>
<dbReference type="SUPFAM" id="SSF117281">
    <property type="entry name" value="Kelch motif"/>
    <property type="match status" value="1"/>
</dbReference>
<dbReference type="PROSITE" id="PS00018">
    <property type="entry name" value="EF_HAND_1"/>
    <property type="match status" value="1"/>
</dbReference>
<dbReference type="Gene3D" id="2.130.10.80">
    <property type="entry name" value="Galactose oxidase/kelch, beta-propeller"/>
    <property type="match status" value="1"/>
</dbReference>
<feature type="domain" description="Peptidase C14 caspase" evidence="4">
    <location>
        <begin position="16"/>
        <end position="253"/>
    </location>
</feature>
<accession>A0A1M7UXZ9</accession>
<keyword evidence="3" id="KW-1133">Transmembrane helix</keyword>
<dbReference type="Gene3D" id="3.40.50.1460">
    <property type="match status" value="1"/>
</dbReference>
<dbReference type="SMART" id="SM00612">
    <property type="entry name" value="Kelch"/>
    <property type="match status" value="3"/>
</dbReference>
<dbReference type="SUPFAM" id="SSF52129">
    <property type="entry name" value="Caspase-like"/>
    <property type="match status" value="1"/>
</dbReference>
<dbReference type="Gene3D" id="2.120.10.80">
    <property type="entry name" value="Kelch-type beta propeller"/>
    <property type="match status" value="1"/>
</dbReference>
<gene>
    <name evidence="5" type="ORF">SAMN05660350_04257</name>
</gene>
<evidence type="ECO:0000313" key="5">
    <source>
        <dbReference type="EMBL" id="SHN87863.1"/>
    </source>
</evidence>
<dbReference type="InterPro" id="IPR037293">
    <property type="entry name" value="Gal_Oxidase_central_sf"/>
</dbReference>
<dbReference type="Pfam" id="PF00656">
    <property type="entry name" value="Peptidase_C14"/>
    <property type="match status" value="1"/>
</dbReference>
<dbReference type="InterPro" id="IPR018247">
    <property type="entry name" value="EF_Hand_1_Ca_BS"/>
</dbReference>
<evidence type="ECO:0000256" key="1">
    <source>
        <dbReference type="ARBA" id="ARBA00022441"/>
    </source>
</evidence>
<name>A0A1M7UXZ9_9ACTN</name>
<dbReference type="Pfam" id="PF01344">
    <property type="entry name" value="Kelch_1"/>
    <property type="match status" value="2"/>
</dbReference>
<dbReference type="InterPro" id="IPR011600">
    <property type="entry name" value="Pept_C14_caspase"/>
</dbReference>
<keyword evidence="3" id="KW-0812">Transmembrane</keyword>
<dbReference type="GO" id="GO:0006508">
    <property type="term" value="P:proteolysis"/>
    <property type="evidence" value="ECO:0007669"/>
    <property type="project" value="InterPro"/>
</dbReference>
<protein>
    <submittedName>
        <fullName evidence="5">Kelch motif-containing protein</fullName>
    </submittedName>
</protein>
<proteinExistence type="predicted"/>
<reference evidence="5 6" key="1">
    <citation type="submission" date="2016-12" db="EMBL/GenBank/DDBJ databases">
        <authorList>
            <person name="Song W.-J."/>
            <person name="Kurnit D.M."/>
        </authorList>
    </citation>
    <scope>NUCLEOTIDE SEQUENCE [LARGE SCALE GENOMIC DNA]</scope>
    <source>
        <strain evidence="5 6">DSM 43162</strain>
    </source>
</reference>
<organism evidence="5 6">
    <name type="scientific">Geodermatophilus obscurus</name>
    <dbReference type="NCBI Taxonomy" id="1861"/>
    <lineage>
        <taxon>Bacteria</taxon>
        <taxon>Bacillati</taxon>
        <taxon>Actinomycetota</taxon>
        <taxon>Actinomycetes</taxon>
        <taxon>Geodermatophilales</taxon>
        <taxon>Geodermatophilaceae</taxon>
        <taxon>Geodermatophilus</taxon>
    </lineage>
</organism>
<dbReference type="NCBIfam" id="NF047832">
    <property type="entry name" value="caspase_w_EACC1"/>
    <property type="match status" value="1"/>
</dbReference>
<sequence>MTGGTDRVVMPLESGRRAALIVATGHYADPELQQLRAPVADAEQFAAVLARPDIAAFEVRTVIDAPARVIARELQQFLAGRGRNDLLLVYFSCHGLKDVDGSLYFAGTDTEMDFLASTGVSAAFVNERVDACRSNRIILLLDCCYSGAFTKSATKGDLSVGVQERLQGQGRVVMTASNAMEYAFEGHHLSMEAPAPSLFTGTIVRGLSTGEADRDCDGRVSVDELYDYVYDNVRRETSNQTPGLFASLSGTLYLARRPDGPVDLEPTAPALPPPVVVPYRGTGPRRRQRPWMHWLRRRRRPAIAAACALLLAAVTVTVALVWPPATSSWTRIADMPQPVEAAAVTSYRDRLFVIGGVNPAPGRGPLSTVQVYDPATASWSIGPALPVALNHAAAVTTRDSVYVLGGIAADGSTDTVYRLDSPDGQWQVDQPLPEARGAGAAAFDGERIVFAGGVDRAGLARAEVWALTPDGRWTPAGELEPAREKLTAATDGYGGVWFMGGRDIRGAPGEATYGSVDIVTRTGVQHLGRTLPALSAPGGAQVPGQGMCVVGGQEPDGQFNAGVHCVEGTTEPRPPDLPRPRAGLGVAVLRGEVYAVGGYYAGTNGTALAQVYRPPTG</sequence>
<evidence type="ECO:0000259" key="4">
    <source>
        <dbReference type="Pfam" id="PF00656"/>
    </source>
</evidence>
<keyword evidence="1" id="KW-0880">Kelch repeat</keyword>
<dbReference type="PANTHER" id="PTHR46260:SF3">
    <property type="entry name" value="RING-TYPE DOMAIN-CONTAINING PROTEIN"/>
    <property type="match status" value="1"/>
</dbReference>
<dbReference type="GO" id="GO:0004197">
    <property type="term" value="F:cysteine-type endopeptidase activity"/>
    <property type="evidence" value="ECO:0007669"/>
    <property type="project" value="InterPro"/>
</dbReference>
<dbReference type="EMBL" id="FRDM01000037">
    <property type="protein sequence ID" value="SHN87863.1"/>
    <property type="molecule type" value="Genomic_DNA"/>
</dbReference>